<organism evidence="1 2">
    <name type="scientific">Brachionus plicatilis</name>
    <name type="common">Marine rotifer</name>
    <name type="synonym">Brachionus muelleri</name>
    <dbReference type="NCBI Taxonomy" id="10195"/>
    <lineage>
        <taxon>Eukaryota</taxon>
        <taxon>Metazoa</taxon>
        <taxon>Spiralia</taxon>
        <taxon>Gnathifera</taxon>
        <taxon>Rotifera</taxon>
        <taxon>Eurotatoria</taxon>
        <taxon>Monogononta</taxon>
        <taxon>Pseudotrocha</taxon>
        <taxon>Ploima</taxon>
        <taxon>Brachionidae</taxon>
        <taxon>Brachionus</taxon>
    </lineage>
</organism>
<keyword evidence="2" id="KW-1185">Reference proteome</keyword>
<comment type="caution">
    <text evidence="1">The sequence shown here is derived from an EMBL/GenBank/DDBJ whole genome shotgun (WGS) entry which is preliminary data.</text>
</comment>
<proteinExistence type="predicted"/>
<reference evidence="1 2" key="1">
    <citation type="journal article" date="2018" name="Sci. Rep.">
        <title>Genomic signatures of local adaptation to the degree of environmental predictability in rotifers.</title>
        <authorList>
            <person name="Franch-Gras L."/>
            <person name="Hahn C."/>
            <person name="Garcia-Roger E.M."/>
            <person name="Carmona M.J."/>
            <person name="Serra M."/>
            <person name="Gomez A."/>
        </authorList>
    </citation>
    <scope>NUCLEOTIDE SEQUENCE [LARGE SCALE GENOMIC DNA]</scope>
    <source>
        <strain evidence="1">HYR1</strain>
    </source>
</reference>
<evidence type="ECO:0000313" key="1">
    <source>
        <dbReference type="EMBL" id="RNA38662.1"/>
    </source>
</evidence>
<evidence type="ECO:0000313" key="2">
    <source>
        <dbReference type="Proteomes" id="UP000276133"/>
    </source>
</evidence>
<gene>
    <name evidence="1" type="ORF">BpHYR1_010247</name>
</gene>
<dbReference type="Proteomes" id="UP000276133">
    <property type="component" value="Unassembled WGS sequence"/>
</dbReference>
<dbReference type="AlphaFoldDB" id="A0A3M7SSJ4"/>
<name>A0A3M7SSJ4_BRAPC</name>
<accession>A0A3M7SSJ4</accession>
<protein>
    <submittedName>
        <fullName evidence="1">Uncharacterized protein</fullName>
    </submittedName>
</protein>
<dbReference type="EMBL" id="REGN01000843">
    <property type="protein sequence ID" value="RNA38662.1"/>
    <property type="molecule type" value="Genomic_DNA"/>
</dbReference>
<sequence length="70" mass="8215">MIYVASRQKVCRICLAEQKLDRLGDRPNDRKKLSIISIKSLLDICINKFYKIKNIVPQMINVSRKHSWAI</sequence>